<dbReference type="InterPro" id="IPR029060">
    <property type="entry name" value="PIN-like_dom_sf"/>
</dbReference>
<evidence type="ECO:0000256" key="1">
    <source>
        <dbReference type="SAM" id="MobiDB-lite"/>
    </source>
</evidence>
<feature type="compositionally biased region" description="Low complexity" evidence="1">
    <location>
        <begin position="520"/>
        <end position="558"/>
    </location>
</feature>
<feature type="compositionally biased region" description="Low complexity" evidence="1">
    <location>
        <begin position="1184"/>
        <end position="1194"/>
    </location>
</feature>
<feature type="region of interest" description="Disordered" evidence="1">
    <location>
        <begin position="778"/>
        <end position="848"/>
    </location>
</feature>
<feature type="region of interest" description="Disordered" evidence="1">
    <location>
        <begin position="1387"/>
        <end position="1435"/>
    </location>
</feature>
<feature type="compositionally biased region" description="Polar residues" evidence="1">
    <location>
        <begin position="948"/>
        <end position="959"/>
    </location>
</feature>
<dbReference type="InterPro" id="IPR006085">
    <property type="entry name" value="XPG_DNA_repair_N"/>
</dbReference>
<feature type="compositionally biased region" description="Low complexity" evidence="1">
    <location>
        <begin position="799"/>
        <end position="811"/>
    </location>
</feature>
<dbReference type="PRINTS" id="PR00853">
    <property type="entry name" value="XPGRADSUPER"/>
</dbReference>
<feature type="compositionally biased region" description="Polar residues" evidence="1">
    <location>
        <begin position="584"/>
        <end position="595"/>
    </location>
</feature>
<dbReference type="Pfam" id="PF00867">
    <property type="entry name" value="XPG_I"/>
    <property type="match status" value="1"/>
</dbReference>
<evidence type="ECO:0000313" key="5">
    <source>
        <dbReference type="EMBL" id="KAG2435875.1"/>
    </source>
</evidence>
<feature type="compositionally biased region" description="Gly residues" evidence="1">
    <location>
        <begin position="1231"/>
        <end position="1241"/>
    </location>
</feature>
<dbReference type="GO" id="GO:0004518">
    <property type="term" value="F:nuclease activity"/>
    <property type="evidence" value="ECO:0007669"/>
    <property type="project" value="InterPro"/>
</dbReference>
<reference evidence="5" key="1">
    <citation type="journal article" date="2020" name="bioRxiv">
        <title>Comparative genomics of Chlamydomonas.</title>
        <authorList>
            <person name="Craig R.J."/>
            <person name="Hasan A.R."/>
            <person name="Ness R.W."/>
            <person name="Keightley P.D."/>
        </authorList>
    </citation>
    <scope>NUCLEOTIDE SEQUENCE</scope>
    <source>
        <strain evidence="5">SAG 7.73</strain>
    </source>
</reference>
<dbReference type="Pfam" id="PF00752">
    <property type="entry name" value="XPG_N"/>
    <property type="match status" value="1"/>
</dbReference>
<feature type="compositionally biased region" description="Gly residues" evidence="1">
    <location>
        <begin position="880"/>
        <end position="897"/>
    </location>
</feature>
<dbReference type="Gene3D" id="3.40.50.1010">
    <property type="entry name" value="5'-nuclease"/>
    <property type="match status" value="1"/>
</dbReference>
<dbReference type="Proteomes" id="UP000650467">
    <property type="component" value="Unassembled WGS sequence"/>
</dbReference>
<accession>A0A835TDE1</accession>
<dbReference type="SMART" id="SM00485">
    <property type="entry name" value="XPGN"/>
    <property type="match status" value="1"/>
</dbReference>
<evidence type="ECO:0000313" key="6">
    <source>
        <dbReference type="Proteomes" id="UP000650467"/>
    </source>
</evidence>
<evidence type="ECO:0000259" key="3">
    <source>
        <dbReference type="SMART" id="SM00484"/>
    </source>
</evidence>
<gene>
    <name evidence="5" type="ORF">HXX76_007070</name>
</gene>
<feature type="domain" description="XPG N-terminal" evidence="4">
    <location>
        <begin position="21"/>
        <end position="108"/>
    </location>
</feature>
<feature type="compositionally biased region" description="Gly residues" evidence="1">
    <location>
        <begin position="1125"/>
        <end position="1157"/>
    </location>
</feature>
<dbReference type="SUPFAM" id="SSF88723">
    <property type="entry name" value="PIN domain-like"/>
    <property type="match status" value="1"/>
</dbReference>
<dbReference type="InterPro" id="IPR015947">
    <property type="entry name" value="PUA-like_sf"/>
</dbReference>
<feature type="region of interest" description="Disordered" evidence="1">
    <location>
        <begin position="1587"/>
        <end position="1609"/>
    </location>
</feature>
<sequence>MGVVNLFTELANYTGVVQNRMGADEQLVAELCGQTLAIDTSVWIFQCSQQQDLKDAIYDEHARVLYTMIHRIISLLRYGVTPIFVLEGDTPEAKRGRLQQRSLAKGLGCMAGGNRRGGRHDALGRRVVQLLDLMGLPHVDAPGEAEAMCAALVTAGLADAVVSTDVDALLFGAPCQYRECRLQFDNPKHNVVERVDPRAAARAAFGLTQPAGGCALALQTVAVLCGCDYSVAGGRGVGVKLAMGAVQQLTRGRQSDAHVPGELLRLLRTGPDPAVMELKACSGCKTCGHEKHGRKPCELCGPGACRPKEPGAGCSCRFHSSEPERVLMRVISRAVSTSPSFAADCETALEAFAAEGAAARREALALRGRGGLRWVGRPDAAGVFELMHPLLGGTSSDPNKLLWTYEEVRDKLRPVLMEWDMRQGPNPPAEVAAQVQFRPARIKQEAAKDGGKWAYLVEFERLGADPDAEFDRGQMRSSKLVKGRHVRKSLVERLWPQLLSRKEEEEQVKLSQQASKGTRKAAGAPRGRRAAAAGAGSGSTATGSVGLSAGVSGSPLASDSPGRTGTGTGAGGGGGGGSAKSASRTVSRAGLSNGSREVMQRFLAAGGRGGGGGGGDAGEVGGGGAAAGGRQPGAGASQQEQEQDGGYGWRGGVGGPAMWAAAVGDGIIGSDSDSEGDGDAAGLLSRRRARGPAAPQQQQPQQQQVGPMLPPRAVPRAAAAPAVAAAAALAPAAAAPRVGRPLAKTQYSCSDAEDGDGSDDDGCDIPASMEELLAQVGGGRTGRAQAQASSGAAAGGGAAARPGAAAGAGPAHEWPFRPHPTGPGPGRGRGGAGAGGAGPGAGSGAGAAGAAAALGGAAGGRAHGGGAGAGAGAGGRWGAAGAGTGAGSSAGAAGGGAAAAAAGSPHRGQQSPGAQDVEFMDLTDSPAPAPAPPRQEQRRQQQQQPQQSPMGRTGSTSTDGAAAAGAAGAAGAPAWTLGGGRQGSGEEAAIGAQWGVGSSNKPPRPGAPRDTSAAAAGGLAGGGSDGARRSLFQERGAAGAGPTAAAPTQSGPRGGGARGGTGAGGGGAGAGAGAAGRADADADDDGDGGGGGGAAGESPLKRQRSIGSTIDNPSDTNPSNTTTGGAAGSPGAGGSRETGGSTGGGAAGAAAAGGGEGAAAAAAGAGSARAGSADPIPVPGGGAARRPAAACVAVDLTLSSDEEEGDEDGARGGGGQGRVAPEAGREAAGRQGQGQGQGGLLGRAAAPPAQQRGAAAPSEQQRQRQDGDEDDDDDEDVIIVGSQGARAPNSHAHGRGLQSRTKLAIGVHRATCRAAAAPPAPAAAQSPQQQQVPHELPLFPVQPIGVFLPGMTKTLHLYEPHFIALVEEAMASPHKLMATAVLEPYMGGQQQQQPETSSSDEGGSSSSSSSSSDAGGSSSSAAEAERAASRGEDAAGGPGSFVGGYNFSLSCGCLVQVLSAKPYTGGYLVRIRGESRLGISGLPQAGPYMRAQVYPLPDTPLAAGEEGRQQLRRQTEHLQDIMRDVQNLSSKFRCDETAALQQAMRWLHGSPLTPGITAGLSGGEGGADSSATAAGAVAAAAADGELQQAPAAAVGPGGEQELQEEEEEEFDPELAVRLSWAALQWLPFSTTEERMRLVRARLLAMDTRDVAARLALAAEAMAEARAALAARVALKEAAAFGQ</sequence>
<feature type="compositionally biased region" description="Acidic residues" evidence="1">
    <location>
        <begin position="751"/>
        <end position="763"/>
    </location>
</feature>
<organism evidence="5 6">
    <name type="scientific">Chlamydomonas incerta</name>
    <dbReference type="NCBI Taxonomy" id="51695"/>
    <lineage>
        <taxon>Eukaryota</taxon>
        <taxon>Viridiplantae</taxon>
        <taxon>Chlorophyta</taxon>
        <taxon>core chlorophytes</taxon>
        <taxon>Chlorophyceae</taxon>
        <taxon>CS clade</taxon>
        <taxon>Chlamydomonadales</taxon>
        <taxon>Chlamydomonadaceae</taxon>
        <taxon>Chlamydomonas</taxon>
    </lineage>
</organism>
<dbReference type="Gene3D" id="2.30.130.40">
    <property type="entry name" value="LON domain-like"/>
    <property type="match status" value="1"/>
</dbReference>
<feature type="region of interest" description="Disordered" evidence="1">
    <location>
        <begin position="502"/>
        <end position="652"/>
    </location>
</feature>
<comment type="caution">
    <text evidence="5">The sequence shown here is derived from an EMBL/GenBank/DDBJ whole genome shotgun (WGS) entry which is preliminary data.</text>
</comment>
<feature type="compositionally biased region" description="Low complexity" evidence="1">
    <location>
        <begin position="1397"/>
        <end position="1422"/>
    </location>
</feature>
<dbReference type="SMART" id="SM00484">
    <property type="entry name" value="XPGI"/>
    <property type="match status" value="1"/>
</dbReference>
<name>A0A835TDE1_CHLIN</name>
<dbReference type="InterPro" id="IPR006084">
    <property type="entry name" value="XPG/Rad2"/>
</dbReference>
<dbReference type="InterPro" id="IPR003111">
    <property type="entry name" value="Lon_prtase_N"/>
</dbReference>
<feature type="compositionally biased region" description="Low complexity" evidence="1">
    <location>
        <begin position="691"/>
        <end position="704"/>
    </location>
</feature>
<dbReference type="PANTHER" id="PTHR46732">
    <property type="entry name" value="ATP-DEPENDENT PROTEASE LA (LON) DOMAIN PROTEIN"/>
    <property type="match status" value="1"/>
</dbReference>
<feature type="region of interest" description="Disordered" evidence="1">
    <location>
        <begin position="880"/>
        <end position="1275"/>
    </location>
</feature>
<feature type="compositionally biased region" description="Gly residues" evidence="1">
    <location>
        <begin position="824"/>
        <end position="847"/>
    </location>
</feature>
<feature type="compositionally biased region" description="Low complexity" evidence="1">
    <location>
        <begin position="1158"/>
        <end position="1173"/>
    </location>
</feature>
<dbReference type="EMBL" id="JAEHOC010000014">
    <property type="protein sequence ID" value="KAG2435875.1"/>
    <property type="molecule type" value="Genomic_DNA"/>
</dbReference>
<feature type="region of interest" description="Disordered" evidence="1">
    <location>
        <begin position="688"/>
        <end position="709"/>
    </location>
</feature>
<feature type="domain" description="XPG-I" evidence="3">
    <location>
        <begin position="132"/>
        <end position="207"/>
    </location>
</feature>
<evidence type="ECO:0000259" key="4">
    <source>
        <dbReference type="SMART" id="SM00485"/>
    </source>
</evidence>
<proteinExistence type="predicted"/>
<feature type="domain" description="Lon N-terminal" evidence="2">
    <location>
        <begin position="1335"/>
        <end position="1663"/>
    </location>
</feature>
<dbReference type="PANTHER" id="PTHR46732:SF5">
    <property type="entry name" value="ATP-DEPENDENT PROTEASE LA (LON) DOMAIN PROTEIN"/>
    <property type="match status" value="1"/>
</dbReference>
<feature type="compositionally biased region" description="Low complexity" evidence="1">
    <location>
        <begin position="960"/>
        <end position="976"/>
    </location>
</feature>
<dbReference type="OrthoDB" id="2959108at2759"/>
<feature type="region of interest" description="Disordered" evidence="1">
    <location>
        <begin position="746"/>
        <end position="765"/>
    </location>
</feature>
<dbReference type="SUPFAM" id="SSF88697">
    <property type="entry name" value="PUA domain-like"/>
    <property type="match status" value="1"/>
</dbReference>
<feature type="compositionally biased region" description="Gly residues" evidence="1">
    <location>
        <begin position="606"/>
        <end position="632"/>
    </location>
</feature>
<evidence type="ECO:0000259" key="2">
    <source>
        <dbReference type="SMART" id="SM00464"/>
    </source>
</evidence>
<protein>
    <submittedName>
        <fullName evidence="5">Uncharacterized protein</fullName>
    </submittedName>
</protein>
<dbReference type="InterPro" id="IPR046336">
    <property type="entry name" value="Lon_prtase_N_sf"/>
</dbReference>
<feature type="compositionally biased region" description="Basic and acidic residues" evidence="1">
    <location>
        <begin position="1423"/>
        <end position="1433"/>
    </location>
</feature>
<feature type="compositionally biased region" description="Gly residues" evidence="1">
    <location>
        <begin position="564"/>
        <end position="578"/>
    </location>
</feature>
<feature type="compositionally biased region" description="Gly residues" evidence="1">
    <location>
        <begin position="1052"/>
        <end position="1074"/>
    </location>
</feature>
<dbReference type="InterPro" id="IPR006086">
    <property type="entry name" value="XPG-I_dom"/>
</dbReference>
<dbReference type="SMART" id="SM00464">
    <property type="entry name" value="LON"/>
    <property type="match status" value="1"/>
</dbReference>
<feature type="compositionally biased region" description="Low complexity" evidence="1">
    <location>
        <begin position="782"/>
        <end position="792"/>
    </location>
</feature>
<feature type="compositionally biased region" description="Low complexity" evidence="1">
    <location>
        <begin position="1036"/>
        <end position="1048"/>
    </location>
</feature>
<dbReference type="Pfam" id="PF02190">
    <property type="entry name" value="LON_substr_bdg"/>
    <property type="match status" value="1"/>
</dbReference>
<feature type="compositionally biased region" description="Low complexity" evidence="1">
    <location>
        <begin position="1111"/>
        <end position="1124"/>
    </location>
</feature>
<keyword evidence="6" id="KW-1185">Reference proteome</keyword>
<feature type="compositionally biased region" description="Low complexity" evidence="1">
    <location>
        <begin position="1242"/>
        <end position="1257"/>
    </location>
</feature>